<dbReference type="Gene3D" id="1.10.8.430">
    <property type="entry name" value="Helical domain of apoptotic protease-activating factors"/>
    <property type="match status" value="1"/>
</dbReference>
<dbReference type="Proteomes" id="UP000006727">
    <property type="component" value="Chromosome 18"/>
</dbReference>
<dbReference type="EMBL" id="ABEU02000018">
    <property type="status" value="NOT_ANNOTATED_CDS"/>
    <property type="molecule type" value="Genomic_DNA"/>
</dbReference>
<dbReference type="PROSITE" id="PS50011">
    <property type="entry name" value="PROTEIN_KINASE_DOM"/>
    <property type="match status" value="1"/>
</dbReference>
<dbReference type="InParanoid" id="A0A7I4BJL5"/>
<dbReference type="GO" id="GO:0043531">
    <property type="term" value="F:ADP binding"/>
    <property type="evidence" value="ECO:0007669"/>
    <property type="project" value="InterPro"/>
</dbReference>
<dbReference type="InterPro" id="IPR051681">
    <property type="entry name" value="Ser/Thr_Kinases-Pseudokinases"/>
</dbReference>
<dbReference type="SMART" id="SM00220">
    <property type="entry name" value="S_TKc"/>
    <property type="match status" value="1"/>
</dbReference>
<dbReference type="InterPro" id="IPR027417">
    <property type="entry name" value="P-loop_NTPase"/>
</dbReference>
<name>A0A7I4BJL5_PHYPA</name>
<dbReference type="InterPro" id="IPR008271">
    <property type="entry name" value="Ser/Thr_kinase_AS"/>
</dbReference>
<evidence type="ECO:0000313" key="3">
    <source>
        <dbReference type="Proteomes" id="UP000006727"/>
    </source>
</evidence>
<dbReference type="Gene3D" id="3.40.50.300">
    <property type="entry name" value="P-loop containing nucleotide triphosphate hydrolases"/>
    <property type="match status" value="1"/>
</dbReference>
<proteinExistence type="predicted"/>
<dbReference type="GO" id="GO:0005524">
    <property type="term" value="F:ATP binding"/>
    <property type="evidence" value="ECO:0007669"/>
    <property type="project" value="InterPro"/>
</dbReference>
<evidence type="ECO:0000259" key="1">
    <source>
        <dbReference type="PROSITE" id="PS50011"/>
    </source>
</evidence>
<dbReference type="AlphaFoldDB" id="A0A7I4BJL5"/>
<dbReference type="PANTHER" id="PTHR44329:SF260">
    <property type="entry name" value="PROTEIN KINASE DOMAIN-CONTAINING PROTEIN"/>
    <property type="match status" value="1"/>
</dbReference>
<reference evidence="2 3" key="2">
    <citation type="journal article" date="2018" name="Plant J.">
        <title>The Physcomitrella patens chromosome-scale assembly reveals moss genome structure and evolution.</title>
        <authorList>
            <person name="Lang D."/>
            <person name="Ullrich K.K."/>
            <person name="Murat F."/>
            <person name="Fuchs J."/>
            <person name="Jenkins J."/>
            <person name="Haas F.B."/>
            <person name="Piednoel M."/>
            <person name="Gundlach H."/>
            <person name="Van Bel M."/>
            <person name="Meyberg R."/>
            <person name="Vives C."/>
            <person name="Morata J."/>
            <person name="Symeonidi A."/>
            <person name="Hiss M."/>
            <person name="Muchero W."/>
            <person name="Kamisugi Y."/>
            <person name="Saleh O."/>
            <person name="Blanc G."/>
            <person name="Decker E.L."/>
            <person name="van Gessel N."/>
            <person name="Grimwood J."/>
            <person name="Hayes R.D."/>
            <person name="Graham S.W."/>
            <person name="Gunter L.E."/>
            <person name="McDaniel S.F."/>
            <person name="Hoernstein S.N.W."/>
            <person name="Larsson A."/>
            <person name="Li F.W."/>
            <person name="Perroud P.F."/>
            <person name="Phillips J."/>
            <person name="Ranjan P."/>
            <person name="Rokshar D.S."/>
            <person name="Rothfels C.J."/>
            <person name="Schneider L."/>
            <person name="Shu S."/>
            <person name="Stevenson D.W."/>
            <person name="Thummler F."/>
            <person name="Tillich M."/>
            <person name="Villarreal Aguilar J.C."/>
            <person name="Widiez T."/>
            <person name="Wong G.K."/>
            <person name="Wymore A."/>
            <person name="Zhang Y."/>
            <person name="Zimmer A.D."/>
            <person name="Quatrano R.S."/>
            <person name="Mayer K.F.X."/>
            <person name="Goodstein D."/>
            <person name="Casacuberta J.M."/>
            <person name="Vandepoele K."/>
            <person name="Reski R."/>
            <person name="Cuming A.C."/>
            <person name="Tuskan G.A."/>
            <person name="Maumus F."/>
            <person name="Salse J."/>
            <person name="Schmutz J."/>
            <person name="Rensing S.A."/>
        </authorList>
    </citation>
    <scope>NUCLEOTIDE SEQUENCE [LARGE SCALE GENOMIC DNA]</scope>
    <source>
        <strain evidence="2 3">cv. Gransden 2004</strain>
    </source>
</reference>
<dbReference type="Gramene" id="Pp3c18_2410V3.1">
    <property type="protein sequence ID" value="Pp3c18_2410V3.1"/>
    <property type="gene ID" value="Pp3c18_2410"/>
</dbReference>
<dbReference type="GO" id="GO:0004674">
    <property type="term" value="F:protein serine/threonine kinase activity"/>
    <property type="evidence" value="ECO:0000318"/>
    <property type="project" value="GO_Central"/>
</dbReference>
<dbReference type="Pfam" id="PF00931">
    <property type="entry name" value="NB-ARC"/>
    <property type="match status" value="1"/>
</dbReference>
<dbReference type="PANTHER" id="PTHR44329">
    <property type="entry name" value="SERINE/THREONINE-PROTEIN KINASE TNNI3K-RELATED"/>
    <property type="match status" value="1"/>
</dbReference>
<dbReference type="PROSITE" id="PS00108">
    <property type="entry name" value="PROTEIN_KINASE_ST"/>
    <property type="match status" value="1"/>
</dbReference>
<dbReference type="InterPro" id="IPR042197">
    <property type="entry name" value="Apaf_helical"/>
</dbReference>
<dbReference type="EnsemblPlants" id="Pp3c18_2410V3.1">
    <property type="protein sequence ID" value="Pp3c18_2410V3.1"/>
    <property type="gene ID" value="Pp3c18_2410"/>
</dbReference>
<dbReference type="SUPFAM" id="SSF52540">
    <property type="entry name" value="P-loop containing nucleoside triphosphate hydrolases"/>
    <property type="match status" value="1"/>
</dbReference>
<dbReference type="InterPro" id="IPR002182">
    <property type="entry name" value="NB-ARC"/>
</dbReference>
<reference evidence="2" key="3">
    <citation type="submission" date="2020-12" db="UniProtKB">
        <authorList>
            <consortium name="EnsemblPlants"/>
        </authorList>
    </citation>
    <scope>IDENTIFICATION</scope>
</reference>
<dbReference type="InterPro" id="IPR011009">
    <property type="entry name" value="Kinase-like_dom_sf"/>
</dbReference>
<dbReference type="Pfam" id="PF00069">
    <property type="entry name" value="Pkinase"/>
    <property type="match status" value="1"/>
</dbReference>
<protein>
    <recommendedName>
        <fullName evidence="1">Protein kinase domain-containing protein</fullName>
    </recommendedName>
</protein>
<feature type="domain" description="Protein kinase" evidence="1">
    <location>
        <begin position="105"/>
        <end position="378"/>
    </location>
</feature>
<reference evidence="2 3" key="1">
    <citation type="journal article" date="2008" name="Science">
        <title>The Physcomitrella genome reveals evolutionary insights into the conquest of land by plants.</title>
        <authorList>
            <person name="Rensing S."/>
            <person name="Lang D."/>
            <person name="Zimmer A."/>
            <person name="Terry A."/>
            <person name="Salamov A."/>
            <person name="Shapiro H."/>
            <person name="Nishiyama T."/>
            <person name="Perroud P.-F."/>
            <person name="Lindquist E."/>
            <person name="Kamisugi Y."/>
            <person name="Tanahashi T."/>
            <person name="Sakakibara K."/>
            <person name="Fujita T."/>
            <person name="Oishi K."/>
            <person name="Shin-I T."/>
            <person name="Kuroki Y."/>
            <person name="Toyoda A."/>
            <person name="Suzuki Y."/>
            <person name="Hashimoto A."/>
            <person name="Yamaguchi K."/>
            <person name="Sugano A."/>
            <person name="Kohara Y."/>
            <person name="Fujiyama A."/>
            <person name="Anterola A."/>
            <person name="Aoki S."/>
            <person name="Ashton N."/>
            <person name="Barbazuk W.B."/>
            <person name="Barker E."/>
            <person name="Bennetzen J."/>
            <person name="Bezanilla M."/>
            <person name="Blankenship R."/>
            <person name="Cho S.H."/>
            <person name="Dutcher S."/>
            <person name="Estelle M."/>
            <person name="Fawcett J.A."/>
            <person name="Gundlach H."/>
            <person name="Hanada K."/>
            <person name="Heyl A."/>
            <person name="Hicks K.A."/>
            <person name="Hugh J."/>
            <person name="Lohr M."/>
            <person name="Mayer K."/>
            <person name="Melkozernov A."/>
            <person name="Murata T."/>
            <person name="Nelson D."/>
            <person name="Pils B."/>
            <person name="Prigge M."/>
            <person name="Reiss B."/>
            <person name="Renner T."/>
            <person name="Rombauts S."/>
            <person name="Rushton P."/>
            <person name="Sanderfoot A."/>
            <person name="Schween G."/>
            <person name="Shiu S.-H."/>
            <person name="Stueber K."/>
            <person name="Theodoulou F.L."/>
            <person name="Tu H."/>
            <person name="Van de Peer Y."/>
            <person name="Verrier P.J."/>
            <person name="Waters E."/>
            <person name="Wood A."/>
            <person name="Yang L."/>
            <person name="Cove D."/>
            <person name="Cuming A."/>
            <person name="Hasebe M."/>
            <person name="Lucas S."/>
            <person name="Mishler D.B."/>
            <person name="Reski R."/>
            <person name="Grigoriev I."/>
            <person name="Quatrano R.S."/>
            <person name="Boore J.L."/>
        </authorList>
    </citation>
    <scope>NUCLEOTIDE SEQUENCE [LARGE SCALE GENOMIC DNA]</scope>
    <source>
        <strain evidence="2 3">cv. Gransden 2004</strain>
    </source>
</reference>
<dbReference type="Gene3D" id="1.10.510.10">
    <property type="entry name" value="Transferase(Phosphotransferase) domain 1"/>
    <property type="match status" value="1"/>
</dbReference>
<keyword evidence="3" id="KW-1185">Reference proteome</keyword>
<dbReference type="SUPFAM" id="SSF56112">
    <property type="entry name" value="Protein kinase-like (PK-like)"/>
    <property type="match status" value="1"/>
</dbReference>
<accession>A0A7I4BJL5</accession>
<evidence type="ECO:0000313" key="2">
    <source>
        <dbReference type="EnsemblPlants" id="Pp3c18_2410V3.1"/>
    </source>
</evidence>
<dbReference type="InterPro" id="IPR000719">
    <property type="entry name" value="Prot_kinase_dom"/>
</dbReference>
<sequence length="685" mass="79013">MKNKESFREILLDLVLCCNVASKVLTMHYSKEFEDIARIMCNVITFDKGEEDDASLYKRLVDGSQDDCFEECGLTKYLLQRWKDLGRIEGGDLNALELSNNIESLKIGDCIGEGANGVVYRSRWFGILSTTKKIVGIFKEDVPIEVGILAALSHPNLVKYFFAAKVDTNKFGERCSMEGRNETLYLVTELMDMSLVDMLKKKKSMAFGFLIDIMYQVAKRMCYLHDMQIAHRDLKPDNILVNFKIEEVKNNGEEWTFVKISDFGTSKSNVGRTPKSKSCDFIYGTPRYMAPEVFENEDKAMKTCAFEANILSRKKPFFNIHKQKKILKKIKEGERPELPSNCDELIELIEECWSLNPSQRPKFGDICERLASLKTKFLIGFYKDNSPLFSRSKKKYHQIMRKKETCEEQLLSRLEYSNKLLELCKNGVKAICLVGMGGIGKTTMAKCMYNEVKDMYDASCFVENMQHSGNSYTICCYILKELKVNQIPKTLEDAQVLLISHLTSKNTILVFDDVKEQRVIRDIVPIDEFCARNGNTLIVTTRSWNSMKDCSIKTHRMDIEELEEGSSLELFISYSHRKQVELPREFDDVGKKIVKACNGLPLSLKVMGAFLRGQKRVLCWEQAFQRLKRARNVKRDEENSDYKIWTILRVSFDQLKVEEKDMFLDICCFFTSDVYPHGMSKERAL</sequence>
<organism evidence="2 3">
    <name type="scientific">Physcomitrium patens</name>
    <name type="common">Spreading-leaved earth moss</name>
    <name type="synonym">Physcomitrella patens</name>
    <dbReference type="NCBI Taxonomy" id="3218"/>
    <lineage>
        <taxon>Eukaryota</taxon>
        <taxon>Viridiplantae</taxon>
        <taxon>Streptophyta</taxon>
        <taxon>Embryophyta</taxon>
        <taxon>Bryophyta</taxon>
        <taxon>Bryophytina</taxon>
        <taxon>Bryopsida</taxon>
        <taxon>Funariidae</taxon>
        <taxon>Funariales</taxon>
        <taxon>Funariaceae</taxon>
        <taxon>Physcomitrium</taxon>
    </lineage>
</organism>
<dbReference type="PRINTS" id="PR00364">
    <property type="entry name" value="DISEASERSIST"/>
</dbReference>
<dbReference type="GO" id="GO:0007165">
    <property type="term" value="P:signal transduction"/>
    <property type="evidence" value="ECO:0000318"/>
    <property type="project" value="GO_Central"/>
</dbReference>